<dbReference type="PANTHER" id="PTHR28259:SF1">
    <property type="entry name" value="FLUORIDE EXPORT PROTEIN 1-RELATED"/>
    <property type="match status" value="1"/>
</dbReference>
<evidence type="ECO:0000256" key="1">
    <source>
        <dbReference type="ARBA" id="ARBA00004651"/>
    </source>
</evidence>
<keyword evidence="7 11" id="KW-0472">Membrane</keyword>
<keyword evidence="8 11" id="KW-0407">Ion channel</keyword>
<dbReference type="GO" id="GO:0005886">
    <property type="term" value="C:plasma membrane"/>
    <property type="evidence" value="ECO:0007669"/>
    <property type="project" value="UniProtKB-SubCell"/>
</dbReference>
<comment type="catalytic activity">
    <reaction evidence="10">
        <text>fluoride(in) = fluoride(out)</text>
        <dbReference type="Rhea" id="RHEA:76159"/>
        <dbReference type="ChEBI" id="CHEBI:17051"/>
    </reaction>
    <physiologicalReaction direction="left-to-right" evidence="10">
        <dbReference type="Rhea" id="RHEA:76160"/>
    </physiologicalReaction>
</comment>
<dbReference type="GO" id="GO:0046872">
    <property type="term" value="F:metal ion binding"/>
    <property type="evidence" value="ECO:0007669"/>
    <property type="project" value="UniProtKB-KW"/>
</dbReference>
<keyword evidence="5 11" id="KW-1133">Transmembrane helix</keyword>
<evidence type="ECO:0000256" key="4">
    <source>
        <dbReference type="ARBA" id="ARBA00022692"/>
    </source>
</evidence>
<evidence type="ECO:0000256" key="9">
    <source>
        <dbReference type="ARBA" id="ARBA00035120"/>
    </source>
</evidence>
<dbReference type="Pfam" id="PF02537">
    <property type="entry name" value="CRCB"/>
    <property type="match status" value="1"/>
</dbReference>
<evidence type="ECO:0000256" key="8">
    <source>
        <dbReference type="ARBA" id="ARBA00023303"/>
    </source>
</evidence>
<evidence type="ECO:0000313" key="12">
    <source>
        <dbReference type="EMBL" id="HGV55833.1"/>
    </source>
</evidence>
<keyword evidence="11" id="KW-0915">Sodium</keyword>
<accession>A0A832GME3</accession>
<proteinExistence type="inferred from homology"/>
<feature type="transmembrane region" description="Helical" evidence="11">
    <location>
        <begin position="35"/>
        <end position="55"/>
    </location>
</feature>
<dbReference type="AlphaFoldDB" id="A0A832GME3"/>
<evidence type="ECO:0000256" key="10">
    <source>
        <dbReference type="ARBA" id="ARBA00035585"/>
    </source>
</evidence>
<comment type="caution">
    <text evidence="12">The sequence shown here is derived from an EMBL/GenBank/DDBJ whole genome shotgun (WGS) entry which is preliminary data.</text>
</comment>
<organism evidence="12">
    <name type="scientific">Caldimicrobium thiodismutans</name>
    <dbReference type="NCBI Taxonomy" id="1653476"/>
    <lineage>
        <taxon>Bacteria</taxon>
        <taxon>Pseudomonadati</taxon>
        <taxon>Thermodesulfobacteriota</taxon>
        <taxon>Thermodesulfobacteria</taxon>
        <taxon>Thermodesulfobacteriales</taxon>
        <taxon>Thermodesulfobacteriaceae</taxon>
        <taxon>Caldimicrobium</taxon>
    </lineage>
</organism>
<sequence>MSYFLIALGGALGALARFLIAQFMAKYVCYTFPCGTLTVNIVGSFFITLFMVFFISSSVDPLWRLFFVVGFLGAFTTLSSITYDTIIFLKEGSYFLAFLNLFSNLFFSLFAGFVGLVLGKVLFLKGG</sequence>
<evidence type="ECO:0000256" key="5">
    <source>
        <dbReference type="ARBA" id="ARBA00022989"/>
    </source>
</evidence>
<reference evidence="12" key="1">
    <citation type="journal article" date="2020" name="mSystems">
        <title>Genome- and Community-Level Interaction Insights into Carbon Utilization and Element Cycling Functions of Hydrothermarchaeota in Hydrothermal Sediment.</title>
        <authorList>
            <person name="Zhou Z."/>
            <person name="Liu Y."/>
            <person name="Xu W."/>
            <person name="Pan J."/>
            <person name="Luo Z.H."/>
            <person name="Li M."/>
        </authorList>
    </citation>
    <scope>NUCLEOTIDE SEQUENCE [LARGE SCALE GENOMIC DNA]</scope>
    <source>
        <strain evidence="12">SpSt-605</strain>
    </source>
</reference>
<dbReference type="GO" id="GO:0140114">
    <property type="term" value="P:cellular detoxification of fluoride"/>
    <property type="evidence" value="ECO:0007669"/>
    <property type="project" value="UniProtKB-UniRule"/>
</dbReference>
<comment type="activity regulation">
    <text evidence="11">Na(+) is not transported, but it plays an essential structural role and its presence is essential for fluoride channel function.</text>
</comment>
<keyword evidence="3" id="KW-0997">Cell inner membrane</keyword>
<keyword evidence="2 11" id="KW-1003">Cell membrane</keyword>
<comment type="similarity">
    <text evidence="9 11">Belongs to the fluoride channel Fluc/FEX (TC 1.A.43) family.</text>
</comment>
<dbReference type="EMBL" id="DSZU01000130">
    <property type="protein sequence ID" value="HGV55833.1"/>
    <property type="molecule type" value="Genomic_DNA"/>
</dbReference>
<dbReference type="InterPro" id="IPR003691">
    <property type="entry name" value="FluC"/>
</dbReference>
<dbReference type="GO" id="GO:0062054">
    <property type="term" value="F:fluoride channel activity"/>
    <property type="evidence" value="ECO:0007669"/>
    <property type="project" value="UniProtKB-UniRule"/>
</dbReference>
<evidence type="ECO:0000256" key="6">
    <source>
        <dbReference type="ARBA" id="ARBA00023065"/>
    </source>
</evidence>
<dbReference type="PANTHER" id="PTHR28259">
    <property type="entry name" value="FLUORIDE EXPORT PROTEIN 1-RELATED"/>
    <property type="match status" value="1"/>
</dbReference>
<feature type="transmembrane region" description="Helical" evidence="11">
    <location>
        <begin position="95"/>
        <end position="123"/>
    </location>
</feature>
<keyword evidence="11" id="KW-0479">Metal-binding</keyword>
<feature type="transmembrane region" description="Helical" evidence="11">
    <location>
        <begin position="62"/>
        <end position="83"/>
    </location>
</feature>
<keyword evidence="6 11" id="KW-0406">Ion transport</keyword>
<comment type="function">
    <text evidence="11">Fluoride-specific ion channel. Important for reducing fluoride concentration in the cell, thus reducing its toxicity.</text>
</comment>
<feature type="binding site" evidence="11">
    <location>
        <position position="73"/>
    </location>
    <ligand>
        <name>Na(+)</name>
        <dbReference type="ChEBI" id="CHEBI:29101"/>
        <note>structural</note>
    </ligand>
</feature>
<dbReference type="NCBIfam" id="TIGR00494">
    <property type="entry name" value="crcB"/>
    <property type="match status" value="1"/>
</dbReference>
<evidence type="ECO:0000256" key="11">
    <source>
        <dbReference type="HAMAP-Rule" id="MF_00454"/>
    </source>
</evidence>
<protein>
    <recommendedName>
        <fullName evidence="11">Fluoride-specific ion channel FluC</fullName>
    </recommendedName>
</protein>
<name>A0A832GME3_9BACT</name>
<keyword evidence="4 11" id="KW-0812">Transmembrane</keyword>
<keyword evidence="11" id="KW-0813">Transport</keyword>
<comment type="subcellular location">
    <subcellularLocation>
        <location evidence="1 11">Cell membrane</location>
        <topology evidence="1 11">Multi-pass membrane protein</topology>
    </subcellularLocation>
</comment>
<evidence type="ECO:0000256" key="3">
    <source>
        <dbReference type="ARBA" id="ARBA00022519"/>
    </source>
</evidence>
<evidence type="ECO:0000256" key="2">
    <source>
        <dbReference type="ARBA" id="ARBA00022475"/>
    </source>
</evidence>
<feature type="binding site" evidence="11">
    <location>
        <position position="76"/>
    </location>
    <ligand>
        <name>Na(+)</name>
        <dbReference type="ChEBI" id="CHEBI:29101"/>
        <note>structural</note>
    </ligand>
</feature>
<dbReference type="HAMAP" id="MF_00454">
    <property type="entry name" value="FluC"/>
    <property type="match status" value="1"/>
</dbReference>
<evidence type="ECO:0000256" key="7">
    <source>
        <dbReference type="ARBA" id="ARBA00023136"/>
    </source>
</evidence>
<gene>
    <name evidence="11 12" type="primary">crcB</name>
    <name evidence="11" type="synonym">fluC</name>
    <name evidence="12" type="ORF">ENT73_07140</name>
</gene>